<keyword evidence="10" id="KW-1185">Reference proteome</keyword>
<dbReference type="GeneID" id="302994673"/>
<keyword evidence="2 7" id="KW-0813">Transport</keyword>
<evidence type="ECO:0000256" key="7">
    <source>
        <dbReference type="PROSITE-ProRule" id="PRU01360"/>
    </source>
</evidence>
<feature type="domain" description="TonB-dependent receptor plug" evidence="8">
    <location>
        <begin position="124"/>
        <end position="248"/>
    </location>
</feature>
<evidence type="ECO:0000256" key="4">
    <source>
        <dbReference type="ARBA" id="ARBA00022692"/>
    </source>
</evidence>
<evidence type="ECO:0000256" key="3">
    <source>
        <dbReference type="ARBA" id="ARBA00022452"/>
    </source>
</evidence>
<dbReference type="GO" id="GO:0009279">
    <property type="term" value="C:cell outer membrane"/>
    <property type="evidence" value="ECO:0007669"/>
    <property type="project" value="UniProtKB-SubCell"/>
</dbReference>
<dbReference type="InterPro" id="IPR008969">
    <property type="entry name" value="CarboxyPept-like_regulatory"/>
</dbReference>
<dbReference type="InterPro" id="IPR018247">
    <property type="entry name" value="EF_Hand_1_Ca_BS"/>
</dbReference>
<evidence type="ECO:0000313" key="9">
    <source>
        <dbReference type="EMBL" id="TFH82924.1"/>
    </source>
</evidence>
<reference evidence="9 10" key="1">
    <citation type="submission" date="2019-02" db="EMBL/GenBank/DDBJ databases">
        <title>Draft Genome Sequence of the Prevotella sp. BCRC 81118, Isolated from Human Feces.</title>
        <authorList>
            <person name="Huang C.-H."/>
        </authorList>
    </citation>
    <scope>NUCLEOTIDE SEQUENCE [LARGE SCALE GENOMIC DNA]</scope>
    <source>
        <strain evidence="9 10">BCRC 81118</strain>
    </source>
</reference>
<dbReference type="InterPro" id="IPR023997">
    <property type="entry name" value="TonB-dep_OMP_SusC/RagA_CS"/>
</dbReference>
<evidence type="ECO:0000256" key="2">
    <source>
        <dbReference type="ARBA" id="ARBA00022448"/>
    </source>
</evidence>
<organism evidence="9 10">
    <name type="scientific">Segatella hominis</name>
    <dbReference type="NCBI Taxonomy" id="2518605"/>
    <lineage>
        <taxon>Bacteria</taxon>
        <taxon>Pseudomonadati</taxon>
        <taxon>Bacteroidota</taxon>
        <taxon>Bacteroidia</taxon>
        <taxon>Bacteroidales</taxon>
        <taxon>Prevotellaceae</taxon>
        <taxon>Segatella</taxon>
    </lineage>
</organism>
<keyword evidence="3 7" id="KW-1134">Transmembrane beta strand</keyword>
<accession>A0A4Y8VQT6</accession>
<dbReference type="SUPFAM" id="SSF49464">
    <property type="entry name" value="Carboxypeptidase regulatory domain-like"/>
    <property type="match status" value="1"/>
</dbReference>
<dbReference type="RefSeq" id="WP_134842997.1">
    <property type="nucleotide sequence ID" value="NZ_SGVY01000009.1"/>
</dbReference>
<dbReference type="EMBL" id="SGVY01000009">
    <property type="protein sequence ID" value="TFH82924.1"/>
    <property type="molecule type" value="Genomic_DNA"/>
</dbReference>
<evidence type="ECO:0000259" key="8">
    <source>
        <dbReference type="Pfam" id="PF07715"/>
    </source>
</evidence>
<dbReference type="Gene3D" id="2.170.130.10">
    <property type="entry name" value="TonB-dependent receptor, plug domain"/>
    <property type="match status" value="1"/>
</dbReference>
<dbReference type="OrthoDB" id="1019466at2"/>
<dbReference type="Proteomes" id="UP000297872">
    <property type="component" value="Unassembled WGS sequence"/>
</dbReference>
<dbReference type="SUPFAM" id="SSF56935">
    <property type="entry name" value="Porins"/>
    <property type="match status" value="1"/>
</dbReference>
<dbReference type="Pfam" id="PF07715">
    <property type="entry name" value="Plug"/>
    <property type="match status" value="1"/>
</dbReference>
<dbReference type="InterPro" id="IPR039426">
    <property type="entry name" value="TonB-dep_rcpt-like"/>
</dbReference>
<sequence>MNNIRTYITVGALCSAMTISAQDHRISGTVSDEFGPVIGCNVIEKDANNRNVNATITDVNGNFQLAIKNPKNKLVVSYVGYKTFSQVIGSQTNFQVQLKDANELGTVTVTAKQRFRGDGLSIPKDEVSVATQTMNMEIVDGLAFTSADEALQGQIAGLDIVANSGNLGAGTTMRMRGVTTINGSSEPLIVVNGNIMDVPDAKDTDWSTATEETYSSLLSINVNDIESIDIMKDAAATAIWGARGANGVISIKTKRGKRGKIRIDYNFSLQGNWQPKGYNLLSGDEYTMLMKEELYNPTQNPSATTNINELNYNKSWAEYNNWNDNTDWVKAVTQTGWNQSHGLTISGGGEKAVFRISANYDHQTGTIIKQVLNRFSTRLNLEYYVSDKLKFTTEFPLTYTKNQKSYANILGKALSMAPNMSIYREDGNGIDTNEYYIMLPSAEKDEYGSSVSGTSSLQLKSVRDIGNPVAIANLAWNNESTYRITPDFRINYYFLGNDDHKTRLDYEGQVYLDIFSKSNPTYCPGSLSTNGWKDNSYNLYTMDDYNSFQFQTRHQLIFTPKFKNEDIAWMMLGRWELTSGTSYGQNVSERKLPLGAQSPTLPAEISNMSTSNGEWRSMAGVFSTHLSYKGRYNADFTVRADGTTRFGDNNKWGYFPGMSVRWNISDEPWMKWSRKVLSMLAFRPSWGVNGRTPSSEYLQYAKYAAGSQYGNGNTLLPSTRVDGLQLSDLKWEKTTSWNLGANLGLFDDMIEADFNYYYKKTKDLLNPGVAISSQTGYTTLAWKNIGSMENKGWEFNITAKKFIKAGKFSMDASFNIAQNFNKITEMDQTVLDGINEDWSADSRGKYFKRIQVGNALGSIFGLRHKGVYQYSYDYLENLRRQGYVMDGNEKIIIRDNNDLVDYLNNRFLPAGKTAPIALNRDGKVITGADGKPLRMTYNSKDGGETYKFDGGDVIYEDVNHDGTINSLDMVYLGNSNPKFSGGFGFTFRYGNWSLRTNFVYRTGFKVVNFARMGVEKMYDTTNQSTAVNWRWRKNGDVTEIPRALYNYGYNWLGSDRYVEDASFLRFSYVSLSYDVPKKFLKSVGLNTLRFDLSGQNIFVWSKYSGTDPEHANNGWNFASDSSQTPRSKSFTLRMRIGI</sequence>
<keyword evidence="6 7" id="KW-0998">Cell outer membrane</keyword>
<dbReference type="InterPro" id="IPR012910">
    <property type="entry name" value="Plug_dom"/>
</dbReference>
<dbReference type="InterPro" id="IPR036942">
    <property type="entry name" value="Beta-barrel_TonB_sf"/>
</dbReference>
<dbReference type="InterPro" id="IPR037066">
    <property type="entry name" value="Plug_dom_sf"/>
</dbReference>
<dbReference type="PROSITE" id="PS52016">
    <property type="entry name" value="TONB_DEPENDENT_REC_3"/>
    <property type="match status" value="1"/>
</dbReference>
<comment type="subcellular location">
    <subcellularLocation>
        <location evidence="1 7">Cell outer membrane</location>
        <topology evidence="1 7">Multi-pass membrane protein</topology>
    </subcellularLocation>
</comment>
<dbReference type="Pfam" id="PF13715">
    <property type="entry name" value="CarbopepD_reg_2"/>
    <property type="match status" value="1"/>
</dbReference>
<comment type="caution">
    <text evidence="9">The sequence shown here is derived from an EMBL/GenBank/DDBJ whole genome shotgun (WGS) entry which is preliminary data.</text>
</comment>
<comment type="similarity">
    <text evidence="7">Belongs to the TonB-dependent receptor family.</text>
</comment>
<name>A0A4Y8VQT6_9BACT</name>
<evidence type="ECO:0000313" key="10">
    <source>
        <dbReference type="Proteomes" id="UP000297872"/>
    </source>
</evidence>
<gene>
    <name evidence="9" type="ORF">EXN75_05105</name>
</gene>
<dbReference type="PROSITE" id="PS00018">
    <property type="entry name" value="EF_HAND_1"/>
    <property type="match status" value="1"/>
</dbReference>
<protein>
    <submittedName>
        <fullName evidence="9">SusC/RagA family TonB-linked outer membrane protein</fullName>
    </submittedName>
</protein>
<proteinExistence type="inferred from homology"/>
<evidence type="ECO:0000256" key="5">
    <source>
        <dbReference type="ARBA" id="ARBA00023136"/>
    </source>
</evidence>
<dbReference type="Gene3D" id="2.40.170.20">
    <property type="entry name" value="TonB-dependent receptor, beta-barrel domain"/>
    <property type="match status" value="1"/>
</dbReference>
<dbReference type="NCBIfam" id="TIGR04057">
    <property type="entry name" value="SusC_RagA_signa"/>
    <property type="match status" value="1"/>
</dbReference>
<keyword evidence="4 7" id="KW-0812">Transmembrane</keyword>
<dbReference type="NCBIfam" id="TIGR04056">
    <property type="entry name" value="OMP_RagA_SusC"/>
    <property type="match status" value="1"/>
</dbReference>
<evidence type="ECO:0000256" key="1">
    <source>
        <dbReference type="ARBA" id="ARBA00004571"/>
    </source>
</evidence>
<keyword evidence="5 7" id="KW-0472">Membrane</keyword>
<dbReference type="InterPro" id="IPR023996">
    <property type="entry name" value="TonB-dep_OMP_SusC/RagA"/>
</dbReference>
<dbReference type="AlphaFoldDB" id="A0A4Y8VQT6"/>
<evidence type="ECO:0000256" key="6">
    <source>
        <dbReference type="ARBA" id="ARBA00023237"/>
    </source>
</evidence>